<dbReference type="GO" id="GO:0016746">
    <property type="term" value="F:acyltransferase activity"/>
    <property type="evidence" value="ECO:0007669"/>
    <property type="project" value="UniProtKB-KW"/>
</dbReference>
<feature type="domain" description="N-acetyltransferase" evidence="1">
    <location>
        <begin position="6"/>
        <end position="149"/>
    </location>
</feature>
<gene>
    <name evidence="2" type="ORF">K5V21_10875</name>
</gene>
<dbReference type="CDD" id="cd04301">
    <property type="entry name" value="NAT_SF"/>
    <property type="match status" value="1"/>
</dbReference>
<sequence>MRLCIEKFDELTRDDLYRIMQERFEVFACEQKITCENEFDGKDKDCIHIYAKDGDKIAAYLRILPKGIGYEDTPGIGRVLVKKEYRGYGLGRVVLRAAIKYIKENFDDKKIKLSSQAYIKSLYESVGFSVVSDEYEEAGIPHVKMIYDI</sequence>
<organism evidence="2 3">
    <name type="scientific">Clostridium sardiniense</name>
    <name type="common">Clostridium absonum</name>
    <dbReference type="NCBI Taxonomy" id="29369"/>
    <lineage>
        <taxon>Bacteria</taxon>
        <taxon>Bacillati</taxon>
        <taxon>Bacillota</taxon>
        <taxon>Clostridia</taxon>
        <taxon>Eubacteriales</taxon>
        <taxon>Clostridiaceae</taxon>
        <taxon>Clostridium</taxon>
    </lineage>
</organism>
<keyword evidence="2" id="KW-0808">Transferase</keyword>
<evidence type="ECO:0000313" key="2">
    <source>
        <dbReference type="EMBL" id="MBY0755950.1"/>
    </source>
</evidence>
<dbReference type="Gene3D" id="3.40.630.30">
    <property type="match status" value="1"/>
</dbReference>
<dbReference type="RefSeq" id="WP_221861277.1">
    <property type="nucleotide sequence ID" value="NZ_JAIKTU010000008.1"/>
</dbReference>
<dbReference type="EC" id="2.3.1.-" evidence="2"/>
<dbReference type="SUPFAM" id="SSF55729">
    <property type="entry name" value="Acyl-CoA N-acyltransferases (Nat)"/>
    <property type="match status" value="1"/>
</dbReference>
<evidence type="ECO:0000313" key="3">
    <source>
        <dbReference type="Proteomes" id="UP001299068"/>
    </source>
</evidence>
<dbReference type="PROSITE" id="PS51186">
    <property type="entry name" value="GNAT"/>
    <property type="match status" value="1"/>
</dbReference>
<comment type="caution">
    <text evidence="2">The sequence shown here is derived from an EMBL/GenBank/DDBJ whole genome shotgun (WGS) entry which is preliminary data.</text>
</comment>
<dbReference type="InterPro" id="IPR016181">
    <property type="entry name" value="Acyl_CoA_acyltransferase"/>
</dbReference>
<evidence type="ECO:0000259" key="1">
    <source>
        <dbReference type="PROSITE" id="PS51186"/>
    </source>
</evidence>
<protein>
    <submittedName>
        <fullName evidence="2">GNAT family N-acetyltransferase</fullName>
        <ecNumber evidence="2">2.3.1.-</ecNumber>
    </submittedName>
</protein>
<keyword evidence="2" id="KW-0012">Acyltransferase</keyword>
<dbReference type="InterPro" id="IPR000182">
    <property type="entry name" value="GNAT_dom"/>
</dbReference>
<dbReference type="EMBL" id="JAIKTU010000008">
    <property type="protein sequence ID" value="MBY0755950.1"/>
    <property type="molecule type" value="Genomic_DNA"/>
</dbReference>
<proteinExistence type="predicted"/>
<dbReference type="Proteomes" id="UP001299068">
    <property type="component" value="Unassembled WGS sequence"/>
</dbReference>
<accession>A0ABS7KYQ2</accession>
<keyword evidence="3" id="KW-1185">Reference proteome</keyword>
<dbReference type="Pfam" id="PF13673">
    <property type="entry name" value="Acetyltransf_10"/>
    <property type="match status" value="1"/>
</dbReference>
<name>A0ABS7KYQ2_CLOSR</name>
<reference evidence="2 3" key="1">
    <citation type="journal article" date="2021" name="Cell Host Microbe">
        <title>in vivo commensal control of Clostridioides difficile virulence.</title>
        <authorList>
            <person name="Girinathan B.P."/>
            <person name="Dibenedetto N."/>
            <person name="Worley J.N."/>
            <person name="Peltier J."/>
            <person name="Arrieta-Ortiz M.L."/>
            <person name="Rupa Christinal Immanuel S."/>
            <person name="Lavin R."/>
            <person name="Delaney M.L."/>
            <person name="Cummins C."/>
            <person name="Hoffmann M."/>
            <person name="Luo Y."/>
            <person name="Gonzalez-Escalona N."/>
            <person name="Allard M."/>
            <person name="Onderdonk A.B."/>
            <person name="Gerber G.K."/>
            <person name="Sonenshein A.L."/>
            <person name="Baliga N."/>
            <person name="Dupuy B."/>
            <person name="Bry L."/>
        </authorList>
    </citation>
    <scope>NUCLEOTIDE SEQUENCE [LARGE SCALE GENOMIC DNA]</scope>
    <source>
        <strain evidence="2 3">DSM 599</strain>
    </source>
</reference>